<keyword evidence="10" id="KW-1133">Transmembrane helix</keyword>
<accession>A0ABU9AWV1</accession>
<dbReference type="PANTHER" id="PTHR42878:SF7">
    <property type="entry name" value="SENSOR HISTIDINE KINASE GLRK"/>
    <property type="match status" value="1"/>
</dbReference>
<keyword evidence="15" id="KW-1185">Reference proteome</keyword>
<evidence type="ECO:0000313" key="15">
    <source>
        <dbReference type="Proteomes" id="UP001371305"/>
    </source>
</evidence>
<dbReference type="PROSITE" id="PS50109">
    <property type="entry name" value="HIS_KIN"/>
    <property type="match status" value="1"/>
</dbReference>
<dbReference type="InterPro" id="IPR036097">
    <property type="entry name" value="HisK_dim/P_sf"/>
</dbReference>
<dbReference type="EMBL" id="JBBUKT010000004">
    <property type="protein sequence ID" value="MEK7951527.1"/>
    <property type="molecule type" value="Genomic_DNA"/>
</dbReference>
<dbReference type="InterPro" id="IPR004358">
    <property type="entry name" value="Sig_transdc_His_kin-like_C"/>
</dbReference>
<keyword evidence="5" id="KW-0808">Transferase</keyword>
<dbReference type="InterPro" id="IPR035965">
    <property type="entry name" value="PAS-like_dom_sf"/>
</dbReference>
<dbReference type="GO" id="GO:0016301">
    <property type="term" value="F:kinase activity"/>
    <property type="evidence" value="ECO:0007669"/>
    <property type="project" value="UniProtKB-KW"/>
</dbReference>
<dbReference type="InterPro" id="IPR003661">
    <property type="entry name" value="HisK_dim/P_dom"/>
</dbReference>
<comment type="caution">
    <text evidence="14">The sequence shown here is derived from an EMBL/GenBank/DDBJ whole genome shotgun (WGS) entry which is preliminary data.</text>
</comment>
<evidence type="ECO:0000256" key="9">
    <source>
        <dbReference type="ARBA" id="ARBA00022840"/>
    </source>
</evidence>
<dbReference type="Gene3D" id="3.30.565.10">
    <property type="entry name" value="Histidine kinase-like ATPase, C-terminal domain"/>
    <property type="match status" value="1"/>
</dbReference>
<dbReference type="InterPro" id="IPR003594">
    <property type="entry name" value="HATPase_dom"/>
</dbReference>
<evidence type="ECO:0000256" key="7">
    <source>
        <dbReference type="ARBA" id="ARBA00022741"/>
    </source>
</evidence>
<gene>
    <name evidence="14" type="ORF">WKV53_13505</name>
</gene>
<dbReference type="SMART" id="SM00388">
    <property type="entry name" value="HisKA"/>
    <property type="match status" value="1"/>
</dbReference>
<comment type="catalytic activity">
    <reaction evidence="1">
        <text>ATP + protein L-histidine = ADP + protein N-phospho-L-histidine.</text>
        <dbReference type="EC" id="2.7.13.3"/>
    </reaction>
</comment>
<keyword evidence="9" id="KW-0067">ATP-binding</keyword>
<evidence type="ECO:0000256" key="11">
    <source>
        <dbReference type="ARBA" id="ARBA00023012"/>
    </source>
</evidence>
<dbReference type="CDD" id="cd00082">
    <property type="entry name" value="HisKA"/>
    <property type="match status" value="1"/>
</dbReference>
<dbReference type="RefSeq" id="WP_341405134.1">
    <property type="nucleotide sequence ID" value="NZ_JBBUKT010000004.1"/>
</dbReference>
<keyword evidence="8 14" id="KW-0418">Kinase</keyword>
<evidence type="ECO:0000256" key="1">
    <source>
        <dbReference type="ARBA" id="ARBA00000085"/>
    </source>
</evidence>
<dbReference type="Gene3D" id="3.30.450.20">
    <property type="entry name" value="PAS domain"/>
    <property type="match status" value="1"/>
</dbReference>
<dbReference type="InterPro" id="IPR036890">
    <property type="entry name" value="HATPase_C_sf"/>
</dbReference>
<keyword evidence="12" id="KW-0472">Membrane</keyword>
<dbReference type="Gene3D" id="1.10.287.130">
    <property type="match status" value="1"/>
</dbReference>
<name>A0ABU9AWV1_9BACT</name>
<proteinExistence type="predicted"/>
<evidence type="ECO:0000256" key="12">
    <source>
        <dbReference type="ARBA" id="ARBA00023136"/>
    </source>
</evidence>
<evidence type="ECO:0000256" key="10">
    <source>
        <dbReference type="ARBA" id="ARBA00022989"/>
    </source>
</evidence>
<dbReference type="SUPFAM" id="SSF47384">
    <property type="entry name" value="Homodimeric domain of signal transducing histidine kinase"/>
    <property type="match status" value="1"/>
</dbReference>
<dbReference type="InterPro" id="IPR005467">
    <property type="entry name" value="His_kinase_dom"/>
</dbReference>
<dbReference type="PRINTS" id="PR00344">
    <property type="entry name" value="BCTRLSENSOR"/>
</dbReference>
<evidence type="ECO:0000256" key="6">
    <source>
        <dbReference type="ARBA" id="ARBA00022692"/>
    </source>
</evidence>
<dbReference type="EC" id="2.7.13.3" evidence="3"/>
<dbReference type="SMART" id="SM00387">
    <property type="entry name" value="HATPase_c"/>
    <property type="match status" value="1"/>
</dbReference>
<dbReference type="CDD" id="cd00075">
    <property type="entry name" value="HATPase"/>
    <property type="match status" value="1"/>
</dbReference>
<evidence type="ECO:0000256" key="5">
    <source>
        <dbReference type="ARBA" id="ARBA00022679"/>
    </source>
</evidence>
<dbReference type="PANTHER" id="PTHR42878">
    <property type="entry name" value="TWO-COMPONENT HISTIDINE KINASE"/>
    <property type="match status" value="1"/>
</dbReference>
<evidence type="ECO:0000256" key="8">
    <source>
        <dbReference type="ARBA" id="ARBA00022777"/>
    </source>
</evidence>
<keyword evidence="4" id="KW-0597">Phosphoprotein</keyword>
<keyword evidence="7" id="KW-0547">Nucleotide-binding</keyword>
<evidence type="ECO:0000256" key="2">
    <source>
        <dbReference type="ARBA" id="ARBA00004141"/>
    </source>
</evidence>
<evidence type="ECO:0000313" key="14">
    <source>
        <dbReference type="EMBL" id="MEK7951527.1"/>
    </source>
</evidence>
<sequence length="373" mass="40769">MSGEDHPLLRDFGDFFENSLCGYAILDGEDRFVLCNGPLARWLGHTVEELKGRRFAELLSIGGKVFHETHLAPLLKMQGHYSEVSLEMVCRDGSRLPVLVNAMRRQEADEGGMIFTRLTVLLAVERHAYEASLRQARDTAETKLMDAEETAVLREQFIAVLGHDLRNPLGAITMGTALLAESELSPRDRKLVGAMESSALRMSELIENVMDFARFRLGGGVVLNRRPSDLQKSFSEVVAELQVMHLGRQIECDIAIDGLVDCDPARLSQILSNLLANALTHGASDEPVQVTATVEGGDLVLQVVNRGEVIPEAIIESLFQPFTREEARKSQNGLGLGLYIASEVAKAHGGSLTAASSSEGTEFVFRMPVVVGV</sequence>
<organism evidence="14 15">
    <name type="scientific">Luteolibacter soli</name>
    <dbReference type="NCBI Taxonomy" id="3135280"/>
    <lineage>
        <taxon>Bacteria</taxon>
        <taxon>Pseudomonadati</taxon>
        <taxon>Verrucomicrobiota</taxon>
        <taxon>Verrucomicrobiia</taxon>
        <taxon>Verrucomicrobiales</taxon>
        <taxon>Verrucomicrobiaceae</taxon>
        <taxon>Luteolibacter</taxon>
    </lineage>
</organism>
<keyword evidence="6" id="KW-0812">Transmembrane</keyword>
<comment type="subcellular location">
    <subcellularLocation>
        <location evidence="2">Membrane</location>
        <topology evidence="2">Multi-pass membrane protein</topology>
    </subcellularLocation>
</comment>
<dbReference type="Pfam" id="PF02518">
    <property type="entry name" value="HATPase_c"/>
    <property type="match status" value="1"/>
</dbReference>
<dbReference type="Pfam" id="PF00512">
    <property type="entry name" value="HisKA"/>
    <property type="match status" value="1"/>
</dbReference>
<dbReference type="SUPFAM" id="SSF55874">
    <property type="entry name" value="ATPase domain of HSP90 chaperone/DNA topoisomerase II/histidine kinase"/>
    <property type="match status" value="1"/>
</dbReference>
<dbReference type="NCBIfam" id="TIGR00229">
    <property type="entry name" value="sensory_box"/>
    <property type="match status" value="1"/>
</dbReference>
<dbReference type="InterPro" id="IPR050351">
    <property type="entry name" value="BphY/WalK/GraS-like"/>
</dbReference>
<feature type="domain" description="Histidine kinase" evidence="13">
    <location>
        <begin position="160"/>
        <end position="371"/>
    </location>
</feature>
<dbReference type="CDD" id="cd00130">
    <property type="entry name" value="PAS"/>
    <property type="match status" value="1"/>
</dbReference>
<dbReference type="InterPro" id="IPR000014">
    <property type="entry name" value="PAS"/>
</dbReference>
<protein>
    <recommendedName>
        <fullName evidence="3">histidine kinase</fullName>
        <ecNumber evidence="3">2.7.13.3</ecNumber>
    </recommendedName>
</protein>
<dbReference type="SMART" id="SM00091">
    <property type="entry name" value="PAS"/>
    <property type="match status" value="1"/>
</dbReference>
<keyword evidence="11" id="KW-0902">Two-component regulatory system</keyword>
<reference evidence="14 15" key="1">
    <citation type="submission" date="2024-04" db="EMBL/GenBank/DDBJ databases">
        <title>Luteolibacter sp. isolated from soil.</title>
        <authorList>
            <person name="An J."/>
        </authorList>
    </citation>
    <scope>NUCLEOTIDE SEQUENCE [LARGE SCALE GENOMIC DNA]</scope>
    <source>
        <strain evidence="14 15">Y139</strain>
    </source>
</reference>
<dbReference type="SUPFAM" id="SSF55785">
    <property type="entry name" value="PYP-like sensor domain (PAS domain)"/>
    <property type="match status" value="1"/>
</dbReference>
<evidence type="ECO:0000256" key="4">
    <source>
        <dbReference type="ARBA" id="ARBA00022553"/>
    </source>
</evidence>
<evidence type="ECO:0000256" key="3">
    <source>
        <dbReference type="ARBA" id="ARBA00012438"/>
    </source>
</evidence>
<evidence type="ECO:0000259" key="13">
    <source>
        <dbReference type="PROSITE" id="PS50109"/>
    </source>
</evidence>
<dbReference type="Proteomes" id="UP001371305">
    <property type="component" value="Unassembled WGS sequence"/>
</dbReference>